<comment type="pathway">
    <text evidence="6">Glycan metabolism; pectin degradation; 2-dehydro-3-deoxy-D-gluconate from pectin: step 4/5.</text>
</comment>
<sequence>MNLYGLNCTYTNENMFAKEIEYSMERRFASHPNEVKQFDTARLRKEFHIPVIFAPDELKLVLTHEDRMIVGGANPVNKDVALTTDLKELGVTYFLERRELGVINVGGKGSVVVDGTEYEIDFKECLYVGQGAKDVIFKSADSAKPAKFYLNSAPAHQSYPTTKTTLAESESGAMGGLENSNERTIHRFIHAGGVQSAQLVMGMTQLKPGSMWNTMPSHTHPRRMEAYFYFDLPDDSIVFHLMGEPTETRHIVMHNEQAVISPSWSIHSGVGTHNYTFIWSMAGDNKRYDDMDPVGMKELQ</sequence>
<comment type="function">
    <text evidence="6">Catalyzes the isomerization of 5-dehydro-4-deoxy-D-glucuronate to 3-deoxy-D-glycero-2,5-hexodiulosonate.</text>
</comment>
<keyword evidence="4 6" id="KW-0862">Zinc</keyword>
<dbReference type="UniPathway" id="UPA00545">
    <property type="reaction ID" value="UER00826"/>
</dbReference>
<name>A0A0E4CXH0_9BACL</name>
<keyword evidence="3 6" id="KW-0479">Metal-binding</keyword>
<dbReference type="EC" id="5.3.1.17" evidence="6"/>
<feature type="binding site" evidence="6">
    <location>
        <position position="225"/>
    </location>
    <ligand>
        <name>Zn(2+)</name>
        <dbReference type="ChEBI" id="CHEBI:29105"/>
    </ligand>
</feature>
<dbReference type="Proteomes" id="UP000033163">
    <property type="component" value="Chromosome I"/>
</dbReference>
<dbReference type="KEGG" id="pri:PRIO_3971"/>
<comment type="similarity">
    <text evidence="2 6">Belongs to the KduI family.</text>
</comment>
<evidence type="ECO:0000256" key="5">
    <source>
        <dbReference type="ARBA" id="ARBA00023235"/>
    </source>
</evidence>
<dbReference type="GO" id="GO:0019698">
    <property type="term" value="P:D-galacturonate catabolic process"/>
    <property type="evidence" value="ECO:0007669"/>
    <property type="project" value="TreeGrafter"/>
</dbReference>
<dbReference type="InterPro" id="IPR011051">
    <property type="entry name" value="RmlC_Cupin_sf"/>
</dbReference>
<dbReference type="AlphaFoldDB" id="A0A0E4CXH0"/>
<dbReference type="CDD" id="cd20491">
    <property type="entry name" value="cupin_KduI_C"/>
    <property type="match status" value="1"/>
</dbReference>
<dbReference type="EMBL" id="LN831776">
    <property type="protein sequence ID" value="CQR56374.1"/>
    <property type="molecule type" value="Genomic_DNA"/>
</dbReference>
<comment type="catalytic activity">
    <reaction evidence="1 6">
        <text>5-dehydro-4-deoxy-D-glucuronate = 3-deoxy-D-glycero-2,5-hexodiulosonate</text>
        <dbReference type="Rhea" id="RHEA:23896"/>
        <dbReference type="ChEBI" id="CHEBI:17117"/>
        <dbReference type="ChEBI" id="CHEBI:29071"/>
        <dbReference type="EC" id="5.3.1.17"/>
    </reaction>
</comment>
<dbReference type="InterPro" id="IPR021120">
    <property type="entry name" value="KduI/IolB_isomerase"/>
</dbReference>
<reference evidence="8" key="1">
    <citation type="submission" date="2015-03" db="EMBL/GenBank/DDBJ databases">
        <authorList>
            <person name="Wibberg D."/>
        </authorList>
    </citation>
    <scope>NUCLEOTIDE SEQUENCE [LARGE SCALE GENOMIC DNA]</scope>
</reference>
<dbReference type="STRING" id="483937.AMQ84_24715"/>
<dbReference type="PANTHER" id="PTHR38461:SF1">
    <property type="entry name" value="4-DEOXY-L-THREO-5-HEXOSULOSE-URONATE KETOL-ISOMERASE"/>
    <property type="match status" value="1"/>
</dbReference>
<dbReference type="Pfam" id="PF04962">
    <property type="entry name" value="KduI"/>
    <property type="match status" value="1"/>
</dbReference>
<dbReference type="HAMAP" id="MF_00687">
    <property type="entry name" value="KduI"/>
    <property type="match status" value="1"/>
</dbReference>
<dbReference type="PATRIC" id="fig|1073571.4.peg.4246"/>
<dbReference type="GO" id="GO:0008270">
    <property type="term" value="F:zinc ion binding"/>
    <property type="evidence" value="ECO:0007669"/>
    <property type="project" value="UniProtKB-UniRule"/>
</dbReference>
<dbReference type="InterPro" id="IPR007045">
    <property type="entry name" value="KduI"/>
</dbReference>
<evidence type="ECO:0000256" key="1">
    <source>
        <dbReference type="ARBA" id="ARBA00000552"/>
    </source>
</evidence>
<dbReference type="InterPro" id="IPR014710">
    <property type="entry name" value="RmlC-like_jellyroll"/>
</dbReference>
<organism evidence="7 8">
    <name type="scientific">Paenibacillus riograndensis SBR5</name>
    <dbReference type="NCBI Taxonomy" id="1073571"/>
    <lineage>
        <taxon>Bacteria</taxon>
        <taxon>Bacillati</taxon>
        <taxon>Bacillota</taxon>
        <taxon>Bacilli</taxon>
        <taxon>Bacillales</taxon>
        <taxon>Paenibacillaceae</taxon>
        <taxon>Paenibacillus</taxon>
        <taxon>Paenibacillus sonchi group</taxon>
    </lineage>
</organism>
<dbReference type="CDD" id="cd20294">
    <property type="entry name" value="cupin_KduI_N"/>
    <property type="match status" value="1"/>
</dbReference>
<feature type="binding site" evidence="6">
    <location>
        <position position="218"/>
    </location>
    <ligand>
        <name>Zn(2+)</name>
        <dbReference type="ChEBI" id="CHEBI:29105"/>
    </ligand>
</feature>
<evidence type="ECO:0000256" key="4">
    <source>
        <dbReference type="ARBA" id="ARBA00022833"/>
    </source>
</evidence>
<dbReference type="GO" id="GO:0045490">
    <property type="term" value="P:pectin catabolic process"/>
    <property type="evidence" value="ECO:0007669"/>
    <property type="project" value="UniProtKB-UniRule"/>
</dbReference>
<dbReference type="Gene3D" id="2.60.120.520">
    <property type="entry name" value="pectin degrading enzyme 5-keto 4- deoxyuronate isomerase, domain 1"/>
    <property type="match status" value="1"/>
</dbReference>
<dbReference type="SUPFAM" id="SSF51182">
    <property type="entry name" value="RmlC-like cupins"/>
    <property type="match status" value="1"/>
</dbReference>
<keyword evidence="5 6" id="KW-0413">Isomerase</keyword>
<dbReference type="NCBIfam" id="NF002091">
    <property type="entry name" value="PRK00924.1"/>
    <property type="match status" value="1"/>
</dbReference>
<dbReference type="Gene3D" id="2.60.120.10">
    <property type="entry name" value="Jelly Rolls"/>
    <property type="match status" value="1"/>
</dbReference>
<comment type="cofactor">
    <cofactor evidence="6">
        <name>Zn(2+)</name>
        <dbReference type="ChEBI" id="CHEBI:29105"/>
    </cofactor>
    <text evidence="6">Binds 1 zinc ion per subunit.</text>
</comment>
<accession>A0A0E4CXH0</accession>
<feature type="binding site" evidence="6">
    <location>
        <position position="220"/>
    </location>
    <ligand>
        <name>Zn(2+)</name>
        <dbReference type="ChEBI" id="CHEBI:29105"/>
    </ligand>
</feature>
<dbReference type="PIRSF" id="PIRSF006625">
    <property type="entry name" value="KduI"/>
    <property type="match status" value="1"/>
</dbReference>
<proteinExistence type="inferred from homology"/>
<evidence type="ECO:0000313" key="7">
    <source>
        <dbReference type="EMBL" id="CQR56374.1"/>
    </source>
</evidence>
<dbReference type="InterPro" id="IPR027449">
    <property type="entry name" value="KduI_N"/>
</dbReference>
<dbReference type="GO" id="GO:0042840">
    <property type="term" value="P:D-glucuronate catabolic process"/>
    <property type="evidence" value="ECO:0007669"/>
    <property type="project" value="TreeGrafter"/>
</dbReference>
<dbReference type="GO" id="GO:0008697">
    <property type="term" value="F:4-deoxy-L-threo-5-hexosulose-uronate ketol-isomerase activity"/>
    <property type="evidence" value="ECO:0007669"/>
    <property type="project" value="UniProtKB-UniRule"/>
</dbReference>
<feature type="binding site" evidence="6">
    <location>
        <position position="267"/>
    </location>
    <ligand>
        <name>Zn(2+)</name>
        <dbReference type="ChEBI" id="CHEBI:29105"/>
    </ligand>
</feature>
<evidence type="ECO:0000256" key="2">
    <source>
        <dbReference type="ARBA" id="ARBA00008086"/>
    </source>
</evidence>
<dbReference type="PANTHER" id="PTHR38461">
    <property type="entry name" value="4-DEOXY-L-THREO-5-HEXOSULOSE-URONATE KETOL-ISOMERASE"/>
    <property type="match status" value="1"/>
</dbReference>
<gene>
    <name evidence="6 7" type="primary">kduI</name>
    <name evidence="7" type="ORF">PRIO_3971</name>
</gene>
<evidence type="ECO:0000256" key="6">
    <source>
        <dbReference type="HAMAP-Rule" id="MF_00687"/>
    </source>
</evidence>
<evidence type="ECO:0000256" key="3">
    <source>
        <dbReference type="ARBA" id="ARBA00022723"/>
    </source>
</evidence>
<protein>
    <recommendedName>
        <fullName evidence="6">4-deoxy-L-threo-5-hexosulose-uronate ketol-isomerase</fullName>
        <ecNumber evidence="6">5.3.1.17</ecNumber>
    </recommendedName>
    <alternativeName>
        <fullName evidence="6">5-keto-4-deoxyuronate isomerase</fullName>
    </alternativeName>
    <alternativeName>
        <fullName evidence="6">DKI isomerase</fullName>
    </alternativeName>
</protein>
<evidence type="ECO:0000313" key="8">
    <source>
        <dbReference type="Proteomes" id="UP000033163"/>
    </source>
</evidence>
<dbReference type="HOGENOM" id="CLU_062609_0_0_9"/>